<dbReference type="InterPro" id="IPR036097">
    <property type="entry name" value="HisK_dim/P_sf"/>
</dbReference>
<feature type="modified residue" description="4-aspartylphosphate" evidence="4">
    <location>
        <position position="395"/>
    </location>
</feature>
<evidence type="ECO:0000259" key="5">
    <source>
        <dbReference type="PROSITE" id="PS50109"/>
    </source>
</evidence>
<dbReference type="InterPro" id="IPR004358">
    <property type="entry name" value="Sig_transdc_His_kin-like_C"/>
</dbReference>
<dbReference type="InterPro" id="IPR011006">
    <property type="entry name" value="CheY-like_superfamily"/>
</dbReference>
<dbReference type="Gene3D" id="1.10.287.130">
    <property type="match status" value="1"/>
</dbReference>
<evidence type="ECO:0000259" key="6">
    <source>
        <dbReference type="PROSITE" id="PS50110"/>
    </source>
</evidence>
<comment type="catalytic activity">
    <reaction evidence="1">
        <text>ATP + protein L-histidine = ADP + protein N-phospho-L-histidine.</text>
        <dbReference type="EC" id="2.7.13.3"/>
    </reaction>
</comment>
<dbReference type="InterPro" id="IPR005467">
    <property type="entry name" value="His_kinase_dom"/>
</dbReference>
<dbReference type="SUPFAM" id="SSF47384">
    <property type="entry name" value="Homodimeric domain of signal transducing histidine kinase"/>
    <property type="match status" value="1"/>
</dbReference>
<dbReference type="PANTHER" id="PTHR45339">
    <property type="entry name" value="HYBRID SIGNAL TRANSDUCTION HISTIDINE KINASE J"/>
    <property type="match status" value="1"/>
</dbReference>
<dbReference type="PROSITE" id="PS50109">
    <property type="entry name" value="HIS_KIN"/>
    <property type="match status" value="1"/>
</dbReference>
<dbReference type="Pfam" id="PF00512">
    <property type="entry name" value="HisKA"/>
    <property type="match status" value="1"/>
</dbReference>
<dbReference type="SMART" id="SM00387">
    <property type="entry name" value="HATPase_c"/>
    <property type="match status" value="1"/>
</dbReference>
<dbReference type="EMBL" id="JBHRVA010000002">
    <property type="protein sequence ID" value="MFC3302395.1"/>
    <property type="molecule type" value="Genomic_DNA"/>
</dbReference>
<dbReference type="Pfam" id="PF00072">
    <property type="entry name" value="Response_reg"/>
    <property type="match status" value="1"/>
</dbReference>
<evidence type="ECO:0000256" key="1">
    <source>
        <dbReference type="ARBA" id="ARBA00000085"/>
    </source>
</evidence>
<feature type="domain" description="Response regulatory" evidence="6">
    <location>
        <begin position="345"/>
        <end position="453"/>
    </location>
</feature>
<dbReference type="EC" id="2.7.13.3" evidence="2"/>
<organism evidence="7 8">
    <name type="scientific">Parvularcula lutaonensis</name>
    <dbReference type="NCBI Taxonomy" id="491923"/>
    <lineage>
        <taxon>Bacteria</taxon>
        <taxon>Pseudomonadati</taxon>
        <taxon>Pseudomonadota</taxon>
        <taxon>Alphaproteobacteria</taxon>
        <taxon>Parvularculales</taxon>
        <taxon>Parvularculaceae</taxon>
        <taxon>Parvularcula</taxon>
    </lineage>
</organism>
<proteinExistence type="predicted"/>
<dbReference type="CDD" id="cd16922">
    <property type="entry name" value="HATPase_EvgS-ArcB-TorS-like"/>
    <property type="match status" value="1"/>
</dbReference>
<dbReference type="Proteomes" id="UP001595607">
    <property type="component" value="Unassembled WGS sequence"/>
</dbReference>
<dbReference type="PANTHER" id="PTHR45339:SF5">
    <property type="entry name" value="HISTIDINE KINASE"/>
    <property type="match status" value="1"/>
</dbReference>
<dbReference type="PROSITE" id="PS50110">
    <property type="entry name" value="RESPONSE_REGULATORY"/>
    <property type="match status" value="2"/>
</dbReference>
<protein>
    <recommendedName>
        <fullName evidence="2">histidine kinase</fullName>
        <ecNumber evidence="2">2.7.13.3</ecNumber>
    </recommendedName>
</protein>
<dbReference type="CDD" id="cd00082">
    <property type="entry name" value="HisKA"/>
    <property type="match status" value="1"/>
</dbReference>
<reference evidence="8" key="1">
    <citation type="journal article" date="2019" name="Int. J. Syst. Evol. Microbiol.">
        <title>The Global Catalogue of Microorganisms (GCM) 10K type strain sequencing project: providing services to taxonomists for standard genome sequencing and annotation.</title>
        <authorList>
            <consortium name="The Broad Institute Genomics Platform"/>
            <consortium name="The Broad Institute Genome Sequencing Center for Infectious Disease"/>
            <person name="Wu L."/>
            <person name="Ma J."/>
        </authorList>
    </citation>
    <scope>NUCLEOTIDE SEQUENCE [LARGE SCALE GENOMIC DNA]</scope>
    <source>
        <strain evidence="8">KCTC 22245</strain>
    </source>
</reference>
<evidence type="ECO:0000256" key="4">
    <source>
        <dbReference type="PROSITE-ProRule" id="PRU00169"/>
    </source>
</evidence>
<dbReference type="InterPro" id="IPR003661">
    <property type="entry name" value="HisK_dim/P_dom"/>
</dbReference>
<feature type="domain" description="Response regulatory" evidence="6">
    <location>
        <begin position="479"/>
        <end position="595"/>
    </location>
</feature>
<dbReference type="PRINTS" id="PR00344">
    <property type="entry name" value="BCTRLSENSOR"/>
</dbReference>
<keyword evidence="3 4" id="KW-0597">Phosphoprotein</keyword>
<evidence type="ECO:0000313" key="8">
    <source>
        <dbReference type="Proteomes" id="UP001595607"/>
    </source>
</evidence>
<dbReference type="InterPro" id="IPR036890">
    <property type="entry name" value="HATPase_C_sf"/>
</dbReference>
<dbReference type="InterPro" id="IPR003594">
    <property type="entry name" value="HATPase_dom"/>
</dbReference>
<feature type="domain" description="Histidine kinase" evidence="5">
    <location>
        <begin position="108"/>
        <end position="329"/>
    </location>
</feature>
<dbReference type="SUPFAM" id="SSF52172">
    <property type="entry name" value="CheY-like"/>
    <property type="match status" value="2"/>
</dbReference>
<evidence type="ECO:0000256" key="2">
    <source>
        <dbReference type="ARBA" id="ARBA00012438"/>
    </source>
</evidence>
<feature type="modified residue" description="4-aspartylphosphate" evidence="4">
    <location>
        <position position="528"/>
    </location>
</feature>
<dbReference type="Gene3D" id="3.30.565.10">
    <property type="entry name" value="Histidine kinase-like ATPase, C-terminal domain"/>
    <property type="match status" value="1"/>
</dbReference>
<dbReference type="RefSeq" id="WP_189570612.1">
    <property type="nucleotide sequence ID" value="NZ_BMXU01000001.1"/>
</dbReference>
<name>A0ABV7MAE9_9PROT</name>
<dbReference type="Pfam" id="PF02518">
    <property type="entry name" value="HATPase_c"/>
    <property type="match status" value="1"/>
</dbReference>
<dbReference type="Gene3D" id="3.40.50.2300">
    <property type="match status" value="2"/>
</dbReference>
<dbReference type="SMART" id="SM00448">
    <property type="entry name" value="REC"/>
    <property type="match status" value="1"/>
</dbReference>
<evidence type="ECO:0000313" key="7">
    <source>
        <dbReference type="EMBL" id="MFC3302395.1"/>
    </source>
</evidence>
<gene>
    <name evidence="7" type="ORF">ACFONP_06580</name>
</gene>
<keyword evidence="8" id="KW-1185">Reference proteome</keyword>
<evidence type="ECO:0000256" key="3">
    <source>
        <dbReference type="ARBA" id="ARBA00022553"/>
    </source>
</evidence>
<dbReference type="CDD" id="cd17546">
    <property type="entry name" value="REC_hyHK_CKI1_RcsC-like"/>
    <property type="match status" value="1"/>
</dbReference>
<sequence>MGHGAYAHLETLPVAAFVTDAKTGAVLAANSTATALGIERADIFAKRRLPFGWRATGDNHFQVQRDGRERTIRVISGQPTDGVVVHIAAEPRDTTARGTERTLQFLATMSHEMRTPLNGILGMADLLLDTGLDPNQANFASNIKQSGHALLDLINAILDYAKLDSDGAKLRIETFSPAAACENVAELLAPKAIEKGIEITALVHPRVPKKLTGDVSKLRQLLINLVGNAVKFTDKGGVIITVKALRIEKDHAELSIDVLDTGVGIPQTLLPRLFDAYSRDEKMEERSIEGTGLGLAIVKQLVEKMGGTIRVESEENVGSTFMLTLPFGVAEAAPEKRPEPVADSKVVLLTDNTVLSRALSLQLRMGGAQEVQTTHDLAEATSLLRSMRNGLFLCDYPFARQAAEANALAERAILLLPASERSSVEEVMQEGFDVYLTKPIRQRSFNRVLSGEDLSLTMEELDRAAAEEKKTKRSDRTYDVLLAEDNEINAVLARAVIERGGHSLHVVENGAAAVEAVRTKSYDIVLMDMHMPVMGGLEAAKAIRAEERGRRVPIIALTANALQEDQDACFAAGMDDFLSKPFEPKELLGLIDRYASGAGSASPSERSSAS</sequence>
<dbReference type="SUPFAM" id="SSF55874">
    <property type="entry name" value="ATPase domain of HSP90 chaperone/DNA topoisomerase II/histidine kinase"/>
    <property type="match status" value="1"/>
</dbReference>
<dbReference type="InterPro" id="IPR001789">
    <property type="entry name" value="Sig_transdc_resp-reg_receiver"/>
</dbReference>
<accession>A0ABV7MAE9</accession>
<comment type="caution">
    <text evidence="7">The sequence shown here is derived from an EMBL/GenBank/DDBJ whole genome shotgun (WGS) entry which is preliminary data.</text>
</comment>
<dbReference type="SMART" id="SM00388">
    <property type="entry name" value="HisKA"/>
    <property type="match status" value="1"/>
</dbReference>